<keyword evidence="4 5" id="KW-0862">Zinc</keyword>
<evidence type="ECO:0000256" key="2">
    <source>
        <dbReference type="ARBA" id="ARBA00022679"/>
    </source>
</evidence>
<comment type="cofactor">
    <cofactor evidence="5">
        <name>Zn(2+)</name>
        <dbReference type="ChEBI" id="CHEBI:29105"/>
    </cofactor>
    <text evidence="5">Binds 1 zinc ion per subunit.</text>
</comment>
<dbReference type="PROSITE" id="PS50970">
    <property type="entry name" value="HCY"/>
    <property type="match status" value="1"/>
</dbReference>
<feature type="binding site" evidence="6">
    <location>
        <position position="304"/>
    </location>
    <ligand>
        <name>Zn(2+)</name>
        <dbReference type="ChEBI" id="CHEBI:29105"/>
    </ligand>
</feature>
<keyword evidence="9" id="KW-1185">Reference proteome</keyword>
<organism evidence="8 9">
    <name type="scientific">Actinomyces slackii</name>
    <dbReference type="NCBI Taxonomy" id="52774"/>
    <lineage>
        <taxon>Bacteria</taxon>
        <taxon>Bacillati</taxon>
        <taxon>Actinomycetota</taxon>
        <taxon>Actinomycetes</taxon>
        <taxon>Actinomycetales</taxon>
        <taxon>Actinomycetaceae</taxon>
        <taxon>Actinomyces</taxon>
    </lineage>
</organism>
<gene>
    <name evidence="8" type="primary">mmuM</name>
    <name evidence="8" type="ORF">NCTC11923_01479</name>
</gene>
<evidence type="ECO:0000256" key="4">
    <source>
        <dbReference type="ARBA" id="ARBA00022833"/>
    </source>
</evidence>
<feature type="domain" description="Hcy-binding" evidence="7">
    <location>
        <begin position="14"/>
        <end position="319"/>
    </location>
</feature>
<dbReference type="InterPro" id="IPR051486">
    <property type="entry name" value="Hcy_S-methyltransferase"/>
</dbReference>
<evidence type="ECO:0000256" key="6">
    <source>
        <dbReference type="PROSITE-ProRule" id="PRU00333"/>
    </source>
</evidence>
<dbReference type="KEGG" id="asla:NCTC11923_01479"/>
<dbReference type="STRING" id="1278298.GCA_000428685_01590"/>
<dbReference type="GO" id="GO:0008898">
    <property type="term" value="F:S-adenosylmethionine-homocysteine S-methyltransferase activity"/>
    <property type="evidence" value="ECO:0007669"/>
    <property type="project" value="TreeGrafter"/>
</dbReference>
<keyword evidence="3 5" id="KW-0479">Metal-binding</keyword>
<evidence type="ECO:0000256" key="1">
    <source>
        <dbReference type="ARBA" id="ARBA00022603"/>
    </source>
</evidence>
<dbReference type="Proteomes" id="UP000276899">
    <property type="component" value="Chromosome"/>
</dbReference>
<keyword evidence="2 6" id="KW-0808">Transferase</keyword>
<dbReference type="AlphaFoldDB" id="A0A448KD21"/>
<proteinExistence type="predicted"/>
<protein>
    <submittedName>
        <fullName evidence="8">Homocysteine S-methyltransferase</fullName>
        <ecNumber evidence="8">2.1.1.10</ecNumber>
    </submittedName>
</protein>
<evidence type="ECO:0000313" key="8">
    <source>
        <dbReference type="EMBL" id="VEG74834.1"/>
    </source>
</evidence>
<dbReference type="NCBIfam" id="NF007020">
    <property type="entry name" value="PRK09485.1"/>
    <property type="match status" value="1"/>
</dbReference>
<accession>A0A448KD21</accession>
<reference evidence="8 9" key="1">
    <citation type="submission" date="2018-12" db="EMBL/GenBank/DDBJ databases">
        <authorList>
            <consortium name="Pathogen Informatics"/>
        </authorList>
    </citation>
    <scope>NUCLEOTIDE SEQUENCE [LARGE SCALE GENOMIC DNA]</scope>
    <source>
        <strain evidence="8 9">NCTC11923</strain>
    </source>
</reference>
<dbReference type="PANTHER" id="PTHR46015">
    <property type="entry name" value="ZGC:172121"/>
    <property type="match status" value="1"/>
</dbReference>
<dbReference type="RefSeq" id="WP_051281075.1">
    <property type="nucleotide sequence ID" value="NZ_CBCRWE010000002.1"/>
</dbReference>
<dbReference type="Pfam" id="PF02574">
    <property type="entry name" value="S-methyl_trans"/>
    <property type="match status" value="1"/>
</dbReference>
<evidence type="ECO:0000256" key="3">
    <source>
        <dbReference type="ARBA" id="ARBA00022723"/>
    </source>
</evidence>
<evidence type="ECO:0000259" key="7">
    <source>
        <dbReference type="PROSITE" id="PS50970"/>
    </source>
</evidence>
<feature type="binding site" evidence="5 6">
    <location>
        <position position="239"/>
    </location>
    <ligand>
        <name>Zn(2+)</name>
        <dbReference type="ChEBI" id="CHEBI:29105"/>
    </ligand>
</feature>
<dbReference type="GO" id="GO:0009086">
    <property type="term" value="P:methionine biosynthetic process"/>
    <property type="evidence" value="ECO:0007669"/>
    <property type="project" value="InterPro"/>
</dbReference>
<dbReference type="GO" id="GO:0008270">
    <property type="term" value="F:zinc ion binding"/>
    <property type="evidence" value="ECO:0007669"/>
    <property type="project" value="InterPro"/>
</dbReference>
<keyword evidence="1 6" id="KW-0489">Methyltransferase</keyword>
<dbReference type="Gene3D" id="3.20.20.330">
    <property type="entry name" value="Homocysteine-binding-like domain"/>
    <property type="match status" value="1"/>
</dbReference>
<dbReference type="InterPro" id="IPR003726">
    <property type="entry name" value="HCY_dom"/>
</dbReference>
<sequence length="321" mass="33109">MAIPAAPASQCARPGDLAAALRGGPIVLDGAMGTELEARGVNTAQALWSALALIEDPQAVAAVHDSYLRAGASIITTNSYQATLPALIDARLGEDAAREVIASSARIALGVAGRFEQEFPSRQVIVAGSLGPYGAYLADGSEYSGAYSLGAPGFEAVHLPRIEALVGAGIRVFAVETQPRLDEAQWIVEQIRGIAPGAQCWASFQVGDDGERLAEGTPIAEAGAWAQETEGVIAVGINCVAPQAVLPALRILRAATSKPLVAYPNSGDAYHPDTKTWTAAGSAERFTARAQAWLEAGARLIGGCCRTTPADTAVLAAAVLR</sequence>
<dbReference type="GO" id="GO:0032259">
    <property type="term" value="P:methylation"/>
    <property type="evidence" value="ECO:0007669"/>
    <property type="project" value="UniProtKB-KW"/>
</dbReference>
<evidence type="ECO:0000256" key="5">
    <source>
        <dbReference type="PIRSR" id="PIRSR037505-2"/>
    </source>
</evidence>
<feature type="binding site" evidence="6">
    <location>
        <position position="305"/>
    </location>
    <ligand>
        <name>Zn(2+)</name>
        <dbReference type="ChEBI" id="CHEBI:29105"/>
    </ligand>
</feature>
<dbReference type="EC" id="2.1.1.10" evidence="8"/>
<name>A0A448KD21_9ACTO</name>
<dbReference type="EMBL" id="LR134363">
    <property type="protein sequence ID" value="VEG74834.1"/>
    <property type="molecule type" value="Genomic_DNA"/>
</dbReference>
<dbReference type="SUPFAM" id="SSF82282">
    <property type="entry name" value="Homocysteine S-methyltransferase"/>
    <property type="match status" value="1"/>
</dbReference>
<dbReference type="InterPro" id="IPR036589">
    <property type="entry name" value="HCY_dom_sf"/>
</dbReference>
<evidence type="ECO:0000313" key="9">
    <source>
        <dbReference type="Proteomes" id="UP000276899"/>
    </source>
</evidence>
<dbReference type="GO" id="GO:0033528">
    <property type="term" value="P:S-methylmethionine cycle"/>
    <property type="evidence" value="ECO:0007669"/>
    <property type="project" value="TreeGrafter"/>
</dbReference>
<dbReference type="PANTHER" id="PTHR46015:SF1">
    <property type="entry name" value="HOMOCYSTEINE S-METHYLTRANSFERASE-LIKE ISOFORM 1"/>
    <property type="match status" value="1"/>
</dbReference>